<comment type="catalytic activity">
    <reaction evidence="1">
        <text>ATP + protein L-histidine = ADP + protein N-phospho-L-histidine.</text>
        <dbReference type="EC" id="2.7.13.3"/>
    </reaction>
</comment>
<feature type="coiled-coil region" evidence="7">
    <location>
        <begin position="127"/>
        <end position="154"/>
    </location>
</feature>
<dbReference type="Gene3D" id="1.10.287.130">
    <property type="match status" value="1"/>
</dbReference>
<evidence type="ECO:0000256" key="5">
    <source>
        <dbReference type="ARBA" id="ARBA00022777"/>
    </source>
</evidence>
<dbReference type="CDD" id="cd00130">
    <property type="entry name" value="PAS"/>
    <property type="match status" value="1"/>
</dbReference>
<dbReference type="GO" id="GO:0009927">
    <property type="term" value="F:histidine phosphotransfer kinase activity"/>
    <property type="evidence" value="ECO:0007669"/>
    <property type="project" value="TreeGrafter"/>
</dbReference>
<dbReference type="PROSITE" id="PS50109">
    <property type="entry name" value="HIS_KIN"/>
    <property type="match status" value="1"/>
</dbReference>
<dbReference type="FunFam" id="3.30.565.10:FF:000006">
    <property type="entry name" value="Sensor histidine kinase WalK"/>
    <property type="match status" value="1"/>
</dbReference>
<name>A0A6J4LVV9_9BACT</name>
<keyword evidence="3 6" id="KW-0597">Phosphoprotein</keyword>
<dbReference type="GO" id="GO:0000155">
    <property type="term" value="F:phosphorelay sensor kinase activity"/>
    <property type="evidence" value="ECO:0007669"/>
    <property type="project" value="InterPro"/>
</dbReference>
<evidence type="ECO:0000259" key="9">
    <source>
        <dbReference type="PROSITE" id="PS50109"/>
    </source>
</evidence>
<dbReference type="PRINTS" id="PR00344">
    <property type="entry name" value="BCTRLSENSOR"/>
</dbReference>
<dbReference type="Pfam" id="PF13426">
    <property type="entry name" value="PAS_9"/>
    <property type="match status" value="1"/>
</dbReference>
<evidence type="ECO:0000256" key="2">
    <source>
        <dbReference type="ARBA" id="ARBA00012438"/>
    </source>
</evidence>
<dbReference type="PANTHER" id="PTHR43047:SF72">
    <property type="entry name" value="OSMOSENSING HISTIDINE PROTEIN KINASE SLN1"/>
    <property type="match status" value="1"/>
</dbReference>
<evidence type="ECO:0000256" key="3">
    <source>
        <dbReference type="ARBA" id="ARBA00022553"/>
    </source>
</evidence>
<gene>
    <name evidence="12" type="ORF">AVDCRST_MAG68-3053</name>
</gene>
<dbReference type="EMBL" id="CADCTW010000145">
    <property type="protein sequence ID" value="CAA9342330.1"/>
    <property type="molecule type" value="Genomic_DNA"/>
</dbReference>
<dbReference type="Pfam" id="PF00512">
    <property type="entry name" value="HisKA"/>
    <property type="match status" value="1"/>
</dbReference>
<feature type="coiled-coil region" evidence="7">
    <location>
        <begin position="289"/>
        <end position="323"/>
    </location>
</feature>
<dbReference type="InterPro" id="IPR036097">
    <property type="entry name" value="HisK_dim/P_sf"/>
</dbReference>
<keyword evidence="4" id="KW-0808">Transferase</keyword>
<dbReference type="SMART" id="SM00388">
    <property type="entry name" value="HisKA"/>
    <property type="match status" value="1"/>
</dbReference>
<accession>A0A6J4LVV9</accession>
<dbReference type="InterPro" id="IPR005467">
    <property type="entry name" value="His_kinase_dom"/>
</dbReference>
<keyword evidence="5" id="KW-0418">Kinase</keyword>
<dbReference type="SMART" id="SM00091">
    <property type="entry name" value="PAS"/>
    <property type="match status" value="1"/>
</dbReference>
<dbReference type="EC" id="2.7.13.3" evidence="2"/>
<dbReference type="InterPro" id="IPR003661">
    <property type="entry name" value="HisK_dim/P_dom"/>
</dbReference>
<feature type="region of interest" description="Disordered" evidence="8">
    <location>
        <begin position="538"/>
        <end position="564"/>
    </location>
</feature>
<evidence type="ECO:0000256" key="6">
    <source>
        <dbReference type="PROSITE-ProRule" id="PRU00169"/>
    </source>
</evidence>
<dbReference type="InterPro" id="IPR004358">
    <property type="entry name" value="Sig_transdc_His_kin-like_C"/>
</dbReference>
<dbReference type="InterPro" id="IPR001789">
    <property type="entry name" value="Sig_transdc_resp-reg_receiver"/>
</dbReference>
<dbReference type="PROSITE" id="PS50110">
    <property type="entry name" value="RESPONSE_REGULATORY"/>
    <property type="match status" value="1"/>
</dbReference>
<dbReference type="SMART" id="SM00387">
    <property type="entry name" value="HATPase_c"/>
    <property type="match status" value="1"/>
</dbReference>
<feature type="region of interest" description="Disordered" evidence="8">
    <location>
        <begin position="230"/>
        <end position="253"/>
    </location>
</feature>
<dbReference type="GO" id="GO:0005886">
    <property type="term" value="C:plasma membrane"/>
    <property type="evidence" value="ECO:0007669"/>
    <property type="project" value="TreeGrafter"/>
</dbReference>
<evidence type="ECO:0000259" key="10">
    <source>
        <dbReference type="PROSITE" id="PS50110"/>
    </source>
</evidence>
<evidence type="ECO:0000256" key="1">
    <source>
        <dbReference type="ARBA" id="ARBA00000085"/>
    </source>
</evidence>
<proteinExistence type="predicted"/>
<evidence type="ECO:0000313" key="12">
    <source>
        <dbReference type="EMBL" id="CAA9342330.1"/>
    </source>
</evidence>
<dbReference type="SUPFAM" id="SSF52172">
    <property type="entry name" value="CheY-like"/>
    <property type="match status" value="1"/>
</dbReference>
<dbReference type="SMART" id="SM00448">
    <property type="entry name" value="REC"/>
    <property type="match status" value="1"/>
</dbReference>
<dbReference type="Gene3D" id="3.40.50.2300">
    <property type="match status" value="1"/>
</dbReference>
<dbReference type="CDD" id="cd00082">
    <property type="entry name" value="HisKA"/>
    <property type="match status" value="1"/>
</dbReference>
<dbReference type="PANTHER" id="PTHR43047">
    <property type="entry name" value="TWO-COMPONENT HISTIDINE PROTEIN KINASE"/>
    <property type="match status" value="1"/>
</dbReference>
<feature type="domain" description="PAS" evidence="11">
    <location>
        <begin position="160"/>
        <end position="214"/>
    </location>
</feature>
<reference evidence="12" key="1">
    <citation type="submission" date="2020-02" db="EMBL/GenBank/DDBJ databases">
        <authorList>
            <person name="Meier V. D."/>
        </authorList>
    </citation>
    <scope>NUCLEOTIDE SEQUENCE</scope>
    <source>
        <strain evidence="12">AVDCRST_MAG68</strain>
    </source>
</reference>
<dbReference type="InterPro" id="IPR000014">
    <property type="entry name" value="PAS"/>
</dbReference>
<organism evidence="12">
    <name type="scientific">uncultured Gemmatimonadota bacterium</name>
    <dbReference type="NCBI Taxonomy" id="203437"/>
    <lineage>
        <taxon>Bacteria</taxon>
        <taxon>Pseudomonadati</taxon>
        <taxon>Gemmatimonadota</taxon>
        <taxon>environmental samples</taxon>
    </lineage>
</organism>
<sequence length="564" mass="62426">MTGEPRASILAVDDRPENLFALEAILEPLGHEVVRANSGEEALRKVLQQDFACILLDVQMPGMNGFETAQLIKSRERSRLTPILFLTAISKDEEFIFEGYSVGAVDYMFKPFNPDILRSKVAVFVDLYLKTQQLQEQERRLRESERREMELRHRGELLASEARMAEIVGSAMEAIITFDAAGHITLFNAAAERMFGVPSAEATGKTVQDFFEPDFDAASLDAICAEGRTPAQDRDPAAMPQSRALTGTRPSGESFPVEASLSCLQLQDERVFTVIARDVSERKRAEEALRQQAVSLAQTSEQLKQLNDQLQTRQRELESAMSARSRFYASMSHELRTPINAILGYSSLLLDNIYGELNEQQARGIERANKAARHLLELVNDILDLSKIEAGKVDLEIQKATFPDVIQDLFITVRPLADEHGSELNLAPVDEPVSIVTDPRRVRQILLNLLSNAIKFGEGKPITVTCRPVESGGVVISVEDQGRGIPEEDIEKVFDEFVQLQQPDPQQGTGLGLPISRRLAELLEGSLSVESRVGTGSTFTLTLPDKVTPPPTIRDDPFAVSTAA</sequence>
<keyword evidence="7" id="KW-0175">Coiled coil</keyword>
<dbReference type="InterPro" id="IPR035965">
    <property type="entry name" value="PAS-like_dom_sf"/>
</dbReference>
<dbReference type="PROSITE" id="PS50112">
    <property type="entry name" value="PAS"/>
    <property type="match status" value="1"/>
</dbReference>
<dbReference type="Gene3D" id="3.30.450.20">
    <property type="entry name" value="PAS domain"/>
    <property type="match status" value="1"/>
</dbReference>
<dbReference type="InterPro" id="IPR011006">
    <property type="entry name" value="CheY-like_superfamily"/>
</dbReference>
<evidence type="ECO:0000256" key="8">
    <source>
        <dbReference type="SAM" id="MobiDB-lite"/>
    </source>
</evidence>
<evidence type="ECO:0000256" key="7">
    <source>
        <dbReference type="SAM" id="Coils"/>
    </source>
</evidence>
<dbReference type="Pfam" id="PF00072">
    <property type="entry name" value="Response_reg"/>
    <property type="match status" value="1"/>
</dbReference>
<dbReference type="SUPFAM" id="SSF47384">
    <property type="entry name" value="Homodimeric domain of signal transducing histidine kinase"/>
    <property type="match status" value="1"/>
</dbReference>
<feature type="modified residue" description="4-aspartylphosphate" evidence="6">
    <location>
        <position position="57"/>
    </location>
</feature>
<evidence type="ECO:0000259" key="11">
    <source>
        <dbReference type="PROSITE" id="PS50112"/>
    </source>
</evidence>
<dbReference type="InterPro" id="IPR003594">
    <property type="entry name" value="HATPase_dom"/>
</dbReference>
<protein>
    <recommendedName>
        <fullName evidence="2">histidine kinase</fullName>
        <ecNumber evidence="2">2.7.13.3</ecNumber>
    </recommendedName>
</protein>
<dbReference type="Pfam" id="PF02518">
    <property type="entry name" value="HATPase_c"/>
    <property type="match status" value="1"/>
</dbReference>
<dbReference type="SUPFAM" id="SSF55785">
    <property type="entry name" value="PYP-like sensor domain (PAS domain)"/>
    <property type="match status" value="1"/>
</dbReference>
<dbReference type="InterPro" id="IPR036890">
    <property type="entry name" value="HATPase_C_sf"/>
</dbReference>
<feature type="domain" description="Histidine kinase" evidence="9">
    <location>
        <begin position="330"/>
        <end position="547"/>
    </location>
</feature>
<dbReference type="NCBIfam" id="TIGR00229">
    <property type="entry name" value="sensory_box"/>
    <property type="match status" value="1"/>
</dbReference>
<dbReference type="AlphaFoldDB" id="A0A6J4LVV9"/>
<dbReference type="SUPFAM" id="SSF55874">
    <property type="entry name" value="ATPase domain of HSP90 chaperone/DNA topoisomerase II/histidine kinase"/>
    <property type="match status" value="1"/>
</dbReference>
<feature type="domain" description="Response regulatory" evidence="10">
    <location>
        <begin position="8"/>
        <end position="125"/>
    </location>
</feature>
<dbReference type="CDD" id="cd16922">
    <property type="entry name" value="HATPase_EvgS-ArcB-TorS-like"/>
    <property type="match status" value="1"/>
</dbReference>
<dbReference type="Gene3D" id="3.30.565.10">
    <property type="entry name" value="Histidine kinase-like ATPase, C-terminal domain"/>
    <property type="match status" value="1"/>
</dbReference>
<evidence type="ECO:0000256" key="4">
    <source>
        <dbReference type="ARBA" id="ARBA00022679"/>
    </source>
</evidence>